<dbReference type="STRING" id="284581.AMD01_06230"/>
<keyword evidence="2" id="KW-0963">Cytoplasm</keyword>
<dbReference type="PROSITE" id="PS50995">
    <property type="entry name" value="HTH_MARR_2"/>
    <property type="match status" value="1"/>
</dbReference>
<dbReference type="InterPro" id="IPR039422">
    <property type="entry name" value="MarR/SlyA-like"/>
</dbReference>
<evidence type="ECO:0000256" key="1">
    <source>
        <dbReference type="ARBA" id="ARBA00004496"/>
    </source>
</evidence>
<dbReference type="AlphaFoldDB" id="A0A0M0L972"/>
<comment type="subcellular location">
    <subcellularLocation>
        <location evidence="1">Cytoplasm</location>
    </subcellularLocation>
</comment>
<dbReference type="PANTHER" id="PTHR33164:SF5">
    <property type="entry name" value="ORGANIC HYDROPEROXIDE RESISTANCE TRANSCRIPTIONAL REGULATOR"/>
    <property type="match status" value="1"/>
</dbReference>
<evidence type="ECO:0000256" key="4">
    <source>
        <dbReference type="ARBA" id="ARBA00023125"/>
    </source>
</evidence>
<dbReference type="Pfam" id="PF22381">
    <property type="entry name" value="Staph_reg_Sar_Rot"/>
    <property type="match status" value="1"/>
</dbReference>
<protein>
    <submittedName>
        <fullName evidence="7">MarR family transcriptional regulator</fullName>
    </submittedName>
</protein>
<dbReference type="SUPFAM" id="SSF46785">
    <property type="entry name" value="Winged helix' DNA-binding domain"/>
    <property type="match status" value="1"/>
</dbReference>
<organism evidence="7 8">
    <name type="scientific">Priestia koreensis</name>
    <dbReference type="NCBI Taxonomy" id="284581"/>
    <lineage>
        <taxon>Bacteria</taxon>
        <taxon>Bacillati</taxon>
        <taxon>Bacillota</taxon>
        <taxon>Bacilli</taxon>
        <taxon>Bacillales</taxon>
        <taxon>Bacillaceae</taxon>
        <taxon>Priestia</taxon>
    </lineage>
</organism>
<dbReference type="PATRIC" id="fig|284581.3.peg.4647"/>
<dbReference type="Gene3D" id="1.10.10.10">
    <property type="entry name" value="Winged helix-like DNA-binding domain superfamily/Winged helix DNA-binding domain"/>
    <property type="match status" value="1"/>
</dbReference>
<feature type="domain" description="HTH marR-type" evidence="6">
    <location>
        <begin position="9"/>
        <end position="139"/>
    </location>
</feature>
<evidence type="ECO:0000256" key="5">
    <source>
        <dbReference type="ARBA" id="ARBA00023163"/>
    </source>
</evidence>
<dbReference type="GO" id="GO:0005737">
    <property type="term" value="C:cytoplasm"/>
    <property type="evidence" value="ECO:0007669"/>
    <property type="project" value="UniProtKB-SubCell"/>
</dbReference>
<dbReference type="SMART" id="SM00347">
    <property type="entry name" value="HTH_MARR"/>
    <property type="match status" value="1"/>
</dbReference>
<dbReference type="InterPro" id="IPR000835">
    <property type="entry name" value="HTH_MarR-typ"/>
</dbReference>
<dbReference type="GO" id="GO:0003677">
    <property type="term" value="F:DNA binding"/>
    <property type="evidence" value="ECO:0007669"/>
    <property type="project" value="UniProtKB-KW"/>
</dbReference>
<dbReference type="FunFam" id="1.10.10.10:FF:000163">
    <property type="entry name" value="MarR family transcriptional regulator"/>
    <property type="match status" value="1"/>
</dbReference>
<dbReference type="PANTHER" id="PTHR33164">
    <property type="entry name" value="TRANSCRIPTIONAL REGULATOR, MARR FAMILY"/>
    <property type="match status" value="1"/>
</dbReference>
<proteinExistence type="predicted"/>
<sequence>MNDQTLKLENQLCFAVYACSKEITSMYRPLLTKLDLTFPQYLVMLVLWEHKEMSVKELGAQLFLDSGTLTPMLKRMETGGLVTRLRSEMDERIVMIRLTEKGYSLKGEAACIPEEVAPRFGISTEEYIKLLKQLHHITQTLQKGD</sequence>
<evidence type="ECO:0000313" key="8">
    <source>
        <dbReference type="Proteomes" id="UP000037558"/>
    </source>
</evidence>
<accession>A0A0M0L972</accession>
<evidence type="ECO:0000256" key="3">
    <source>
        <dbReference type="ARBA" id="ARBA00023015"/>
    </source>
</evidence>
<reference evidence="8" key="1">
    <citation type="submission" date="2015-08" db="EMBL/GenBank/DDBJ databases">
        <title>Fjat-14210 dsm16467.</title>
        <authorList>
            <person name="Liu B."/>
            <person name="Wang J."/>
            <person name="Zhu Y."/>
            <person name="Liu G."/>
            <person name="Chen Q."/>
            <person name="Chen Z."/>
            <person name="Lan J."/>
            <person name="Che J."/>
            <person name="Ge C."/>
            <person name="Shi H."/>
            <person name="Pan Z."/>
            <person name="Liu X."/>
        </authorList>
    </citation>
    <scope>NUCLEOTIDE SEQUENCE [LARGE SCALE GENOMIC DNA]</scope>
    <source>
        <strain evidence="8">DSM 16467</strain>
    </source>
</reference>
<comment type="caution">
    <text evidence="7">The sequence shown here is derived from an EMBL/GenBank/DDBJ whole genome shotgun (WGS) entry which is preliminary data.</text>
</comment>
<dbReference type="OrthoDB" id="9806864at2"/>
<name>A0A0M0L972_9BACI</name>
<keyword evidence="3" id="KW-0805">Transcription regulation</keyword>
<dbReference type="Proteomes" id="UP000037558">
    <property type="component" value="Unassembled WGS sequence"/>
</dbReference>
<dbReference type="RefSeq" id="WP_053400541.1">
    <property type="nucleotide sequence ID" value="NZ_JAMAUM010000013.1"/>
</dbReference>
<keyword evidence="5" id="KW-0804">Transcription</keyword>
<dbReference type="GO" id="GO:0006950">
    <property type="term" value="P:response to stress"/>
    <property type="evidence" value="ECO:0007669"/>
    <property type="project" value="TreeGrafter"/>
</dbReference>
<dbReference type="EMBL" id="LILC01000007">
    <property type="protein sequence ID" value="KOO47630.1"/>
    <property type="molecule type" value="Genomic_DNA"/>
</dbReference>
<evidence type="ECO:0000313" key="7">
    <source>
        <dbReference type="EMBL" id="KOO47630.1"/>
    </source>
</evidence>
<gene>
    <name evidence="7" type="ORF">AMD01_06230</name>
</gene>
<dbReference type="InterPro" id="IPR036390">
    <property type="entry name" value="WH_DNA-bd_sf"/>
</dbReference>
<keyword evidence="8" id="KW-1185">Reference proteome</keyword>
<evidence type="ECO:0000256" key="2">
    <source>
        <dbReference type="ARBA" id="ARBA00022490"/>
    </source>
</evidence>
<dbReference type="InterPro" id="IPR036388">
    <property type="entry name" value="WH-like_DNA-bd_sf"/>
</dbReference>
<keyword evidence="4" id="KW-0238">DNA-binding</keyword>
<evidence type="ECO:0000259" key="6">
    <source>
        <dbReference type="PROSITE" id="PS50995"/>
    </source>
</evidence>
<dbReference type="PRINTS" id="PR00598">
    <property type="entry name" value="HTHMARR"/>
</dbReference>
<dbReference type="InterPro" id="IPR055166">
    <property type="entry name" value="Transc_reg_Sar_Rot_HTH"/>
</dbReference>
<dbReference type="GO" id="GO:0003700">
    <property type="term" value="F:DNA-binding transcription factor activity"/>
    <property type="evidence" value="ECO:0007669"/>
    <property type="project" value="InterPro"/>
</dbReference>